<comment type="subcellular location">
    <subcellularLocation>
        <location evidence="1">Cell inner membrane</location>
        <topology evidence="1">Multi-pass membrane protein</topology>
    </subcellularLocation>
</comment>
<dbReference type="InterPro" id="IPR050445">
    <property type="entry name" value="Bact_polysacc_biosynth/exp"/>
</dbReference>
<evidence type="ECO:0000259" key="19">
    <source>
        <dbReference type="SMART" id="SM00382"/>
    </source>
</evidence>
<dbReference type="RefSeq" id="WP_253332769.1">
    <property type="nucleotide sequence ID" value="NZ_JAMYXC010000191.1"/>
</dbReference>
<dbReference type="InterPro" id="IPR025669">
    <property type="entry name" value="AAA_dom"/>
</dbReference>
<comment type="similarity">
    <text evidence="2">Belongs to the CpsD/CapB family.</text>
</comment>
<organism evidence="20 21">
    <name type="scientific">Limimaricola litoreus</name>
    <dbReference type="NCBI Taxonomy" id="2955316"/>
    <lineage>
        <taxon>Bacteria</taxon>
        <taxon>Pseudomonadati</taxon>
        <taxon>Pseudomonadota</taxon>
        <taxon>Alphaproteobacteria</taxon>
        <taxon>Rhodobacterales</taxon>
        <taxon>Paracoccaceae</taxon>
        <taxon>Limimaricola</taxon>
    </lineage>
</organism>
<evidence type="ECO:0000256" key="12">
    <source>
        <dbReference type="ARBA" id="ARBA00022989"/>
    </source>
</evidence>
<evidence type="ECO:0000256" key="18">
    <source>
        <dbReference type="SAM" id="Phobius"/>
    </source>
</evidence>
<evidence type="ECO:0000256" key="1">
    <source>
        <dbReference type="ARBA" id="ARBA00004429"/>
    </source>
</evidence>
<feature type="transmembrane region" description="Helical" evidence="18">
    <location>
        <begin position="37"/>
        <end position="57"/>
    </location>
</feature>
<keyword evidence="14" id="KW-0829">Tyrosine-protein kinase</keyword>
<dbReference type="SMART" id="SM00382">
    <property type="entry name" value="AAA"/>
    <property type="match status" value="1"/>
</dbReference>
<keyword evidence="21" id="KW-1185">Reference proteome</keyword>
<evidence type="ECO:0000256" key="2">
    <source>
        <dbReference type="ARBA" id="ARBA00007316"/>
    </source>
</evidence>
<dbReference type="Proteomes" id="UP001139477">
    <property type="component" value="Unassembled WGS sequence"/>
</dbReference>
<dbReference type="GO" id="GO:0005886">
    <property type="term" value="C:plasma membrane"/>
    <property type="evidence" value="ECO:0007669"/>
    <property type="project" value="UniProtKB-SubCell"/>
</dbReference>
<keyword evidence="12 18" id="KW-1133">Transmembrane helix</keyword>
<dbReference type="InterPro" id="IPR005702">
    <property type="entry name" value="Wzc-like_C"/>
</dbReference>
<accession>A0A9X2FQE7</accession>
<evidence type="ECO:0000256" key="13">
    <source>
        <dbReference type="ARBA" id="ARBA00023136"/>
    </source>
</evidence>
<keyword evidence="13 18" id="KW-0472">Membrane</keyword>
<evidence type="ECO:0000256" key="3">
    <source>
        <dbReference type="ARBA" id="ARBA00008883"/>
    </source>
</evidence>
<keyword evidence="8 18" id="KW-0812">Transmembrane</keyword>
<reference evidence="20" key="1">
    <citation type="submission" date="2022-06" db="EMBL/GenBank/DDBJ databases">
        <title>Limimaricola sediminis sp. nov., isolated from an intertidal sediment.</title>
        <authorList>
            <person name="Shao X."/>
        </authorList>
    </citation>
    <scope>NUCLEOTIDE SEQUENCE</scope>
    <source>
        <strain evidence="20">ASW11-118</strain>
    </source>
</reference>
<keyword evidence="5" id="KW-1003">Cell membrane</keyword>
<evidence type="ECO:0000256" key="5">
    <source>
        <dbReference type="ARBA" id="ARBA00022475"/>
    </source>
</evidence>
<evidence type="ECO:0000256" key="15">
    <source>
        <dbReference type="ARBA" id="ARBA00051245"/>
    </source>
</evidence>
<keyword evidence="16" id="KW-0175">Coiled coil</keyword>
<protein>
    <recommendedName>
        <fullName evidence="4">non-specific protein-tyrosine kinase</fullName>
        <ecNumber evidence="4">2.7.10.2</ecNumber>
    </recommendedName>
</protein>
<keyword evidence="7" id="KW-0808">Transferase</keyword>
<evidence type="ECO:0000256" key="16">
    <source>
        <dbReference type="SAM" id="Coils"/>
    </source>
</evidence>
<evidence type="ECO:0000256" key="8">
    <source>
        <dbReference type="ARBA" id="ARBA00022692"/>
    </source>
</evidence>
<dbReference type="GO" id="GO:0004713">
    <property type="term" value="F:protein tyrosine kinase activity"/>
    <property type="evidence" value="ECO:0007669"/>
    <property type="project" value="TreeGrafter"/>
</dbReference>
<dbReference type="PANTHER" id="PTHR32309">
    <property type="entry name" value="TYROSINE-PROTEIN KINASE"/>
    <property type="match status" value="1"/>
</dbReference>
<evidence type="ECO:0000313" key="21">
    <source>
        <dbReference type="Proteomes" id="UP001139477"/>
    </source>
</evidence>
<comment type="caution">
    <text evidence="20">The sequence shown here is derived from an EMBL/GenBank/DDBJ whole genome shotgun (WGS) entry which is preliminary data.</text>
</comment>
<dbReference type="InterPro" id="IPR032807">
    <property type="entry name" value="GNVR"/>
</dbReference>
<dbReference type="EC" id="2.7.10.2" evidence="4"/>
<evidence type="ECO:0000256" key="10">
    <source>
        <dbReference type="ARBA" id="ARBA00022777"/>
    </source>
</evidence>
<evidence type="ECO:0000256" key="7">
    <source>
        <dbReference type="ARBA" id="ARBA00022679"/>
    </source>
</evidence>
<dbReference type="SUPFAM" id="SSF52540">
    <property type="entry name" value="P-loop containing nucleoside triphosphate hydrolases"/>
    <property type="match status" value="1"/>
</dbReference>
<dbReference type="EMBL" id="JAMYXC010000191">
    <property type="protein sequence ID" value="MCP1169292.1"/>
    <property type="molecule type" value="Genomic_DNA"/>
</dbReference>
<name>A0A9X2FQE7_9RHOB</name>
<evidence type="ECO:0000256" key="4">
    <source>
        <dbReference type="ARBA" id="ARBA00011903"/>
    </source>
</evidence>
<evidence type="ECO:0000256" key="6">
    <source>
        <dbReference type="ARBA" id="ARBA00022519"/>
    </source>
</evidence>
<dbReference type="InterPro" id="IPR003593">
    <property type="entry name" value="AAA+_ATPase"/>
</dbReference>
<dbReference type="Pfam" id="PF13807">
    <property type="entry name" value="GNVR"/>
    <property type="match status" value="1"/>
</dbReference>
<sequence>MNSRIRDPRKLELWPYSQNTTDIALDFGEIFNILRRGWWIIAAAGFIGTLIAVILVLQVPPSYTASAKLLLGQKGRVDDSMGTIFPDLKLDDAAVSGEIAILTSGRMLAQVSEALDLRNRPEFNKAPDSSSPNIVDAATDWAVGLIKGAIGPASSPGTVSSSPSDVPSSSNVETAALTGRTTLGEQAEYVGQLSTGLRVSQEGRSNLLNIRYISENRLLAAAIPNALVDIYLEDQLNRRFGILSRMTSGLEVRLETMRRRLEDAERAVIEIRNENLADGFGDRMQLERQISELSIRLGAVTAEYAEQVSELSGIDAMIAENGPLSTVGLFTSPMIDGLQATLSELRERASRLRSEFNGATPSLVSVRAEIKRLETDLSEEIMRIRDDRARMVQLAAGRRAAIQGELRALERQAIAQADREVRLAQLEREQDAARLVYETFLDRFTETREIVDIDETGAEIIDYAAPPASPFSPNKKLSAALGGIAGVSLGIGLVFLLHLSRNRTTSMEELQRLLPAFTVLSMPRLKRLFGRSNPLIVALRDKPSPFSEAVRSLRTAVLLASPTKSPLVVSVVSPLAGAGKTTTAINLARSVSRMGRSCILIDADLRRGDIARHMGLRSPFALNDLLEDDSDLAAAVRRDPETNLCVITARHGARDPSGALLGNGLQRLVGKLKKHFEVIIIDTAPLLKVSDTQPILHLTDTLVMVIPHNSRVDEIRAAVGKLADIEIFSQIAVYSKVPERNLSPYY</sequence>
<feature type="region of interest" description="Disordered" evidence="17">
    <location>
        <begin position="153"/>
        <end position="172"/>
    </location>
</feature>
<dbReference type="AlphaFoldDB" id="A0A9X2FQE7"/>
<evidence type="ECO:0000256" key="11">
    <source>
        <dbReference type="ARBA" id="ARBA00022840"/>
    </source>
</evidence>
<comment type="similarity">
    <text evidence="3">Belongs to the etk/wzc family.</text>
</comment>
<dbReference type="Pfam" id="PF02706">
    <property type="entry name" value="Wzz"/>
    <property type="match status" value="1"/>
</dbReference>
<feature type="compositionally biased region" description="Low complexity" evidence="17">
    <location>
        <begin position="154"/>
        <end position="172"/>
    </location>
</feature>
<evidence type="ECO:0000313" key="20">
    <source>
        <dbReference type="EMBL" id="MCP1169292.1"/>
    </source>
</evidence>
<keyword evidence="11" id="KW-0067">ATP-binding</keyword>
<dbReference type="PANTHER" id="PTHR32309:SF13">
    <property type="entry name" value="FERRIC ENTEROBACTIN TRANSPORT PROTEIN FEPE"/>
    <property type="match status" value="1"/>
</dbReference>
<dbReference type="CDD" id="cd05387">
    <property type="entry name" value="BY-kinase"/>
    <property type="match status" value="1"/>
</dbReference>
<evidence type="ECO:0000256" key="14">
    <source>
        <dbReference type="ARBA" id="ARBA00023137"/>
    </source>
</evidence>
<keyword evidence="10" id="KW-0418">Kinase</keyword>
<dbReference type="InterPro" id="IPR003856">
    <property type="entry name" value="LPS_length_determ_N"/>
</dbReference>
<dbReference type="Pfam" id="PF13614">
    <property type="entry name" value="AAA_31"/>
    <property type="match status" value="1"/>
</dbReference>
<feature type="transmembrane region" description="Helical" evidence="18">
    <location>
        <begin position="477"/>
        <end position="497"/>
    </location>
</feature>
<dbReference type="Gene3D" id="3.40.50.300">
    <property type="entry name" value="P-loop containing nucleotide triphosphate hydrolases"/>
    <property type="match status" value="1"/>
</dbReference>
<keyword evidence="9" id="KW-0547">Nucleotide-binding</keyword>
<dbReference type="InterPro" id="IPR027417">
    <property type="entry name" value="P-loop_NTPase"/>
</dbReference>
<evidence type="ECO:0000256" key="17">
    <source>
        <dbReference type="SAM" id="MobiDB-lite"/>
    </source>
</evidence>
<evidence type="ECO:0000256" key="9">
    <source>
        <dbReference type="ARBA" id="ARBA00022741"/>
    </source>
</evidence>
<proteinExistence type="inferred from homology"/>
<keyword evidence="6" id="KW-0997">Cell inner membrane</keyword>
<comment type="catalytic activity">
    <reaction evidence="15">
        <text>L-tyrosyl-[protein] + ATP = O-phospho-L-tyrosyl-[protein] + ADP + H(+)</text>
        <dbReference type="Rhea" id="RHEA:10596"/>
        <dbReference type="Rhea" id="RHEA-COMP:10136"/>
        <dbReference type="Rhea" id="RHEA-COMP:20101"/>
        <dbReference type="ChEBI" id="CHEBI:15378"/>
        <dbReference type="ChEBI" id="CHEBI:30616"/>
        <dbReference type="ChEBI" id="CHEBI:46858"/>
        <dbReference type="ChEBI" id="CHEBI:61978"/>
        <dbReference type="ChEBI" id="CHEBI:456216"/>
        <dbReference type="EC" id="2.7.10.2"/>
    </reaction>
</comment>
<gene>
    <name evidence="20" type="ORF">NHG85_12305</name>
</gene>
<feature type="domain" description="AAA+ ATPase" evidence="19">
    <location>
        <begin position="565"/>
        <end position="738"/>
    </location>
</feature>
<feature type="coiled-coil region" evidence="16">
    <location>
        <begin position="247"/>
        <end position="303"/>
    </location>
</feature>